<keyword evidence="1" id="KW-1133">Transmembrane helix</keyword>
<protein>
    <submittedName>
        <fullName evidence="2">Uncharacterized protein</fullName>
    </submittedName>
</protein>
<gene>
    <name evidence="2" type="ORF">IC006_0753</name>
    <name evidence="3" type="ORF">IC007_0727</name>
</gene>
<evidence type="ECO:0000313" key="3">
    <source>
        <dbReference type="EMBL" id="BBG26222.1"/>
    </source>
</evidence>
<dbReference type="AlphaFoldDB" id="A0A510DTH2"/>
<dbReference type="EMBL" id="AP018929">
    <property type="protein sequence ID" value="BBG23469.1"/>
    <property type="molecule type" value="Genomic_DNA"/>
</dbReference>
<reference evidence="5" key="1">
    <citation type="submission" date="2018-09" db="EMBL/GenBank/DDBJ databases">
        <title>Complete Genome Sequencing of Sulfolobus sp. JCM 16834.</title>
        <authorList>
            <person name="Kato S."/>
            <person name="Itoh T."/>
            <person name="Ohkuma M."/>
        </authorList>
    </citation>
    <scope>NUCLEOTIDE SEQUENCE [LARGE SCALE GENOMIC DNA]</scope>
    <source>
        <strain evidence="5">IC-007</strain>
    </source>
</reference>
<dbReference type="EMBL" id="AP018930">
    <property type="protein sequence ID" value="BBG26222.1"/>
    <property type="molecule type" value="Genomic_DNA"/>
</dbReference>
<name>A0A510DTH2_9CREN</name>
<keyword evidence="1" id="KW-0472">Membrane</keyword>
<reference evidence="2 4" key="2">
    <citation type="journal article" date="2020" name="Int. J. Syst. Evol. Microbiol.">
        <title>Sulfuracidifex tepidarius gen. nov., sp. nov. and transfer of Sulfolobus metallicus Huber and Stetter 1992 to the genus Sulfuracidifex as Sulfuracidifex metallicus comb. nov.</title>
        <authorList>
            <person name="Itoh T."/>
            <person name="Miura T."/>
            <person name="Sakai H.D."/>
            <person name="Kato S."/>
            <person name="Ohkuma M."/>
            <person name="Takashina T."/>
        </authorList>
    </citation>
    <scope>NUCLEOTIDE SEQUENCE [LARGE SCALE GENOMIC DNA]</scope>
    <source>
        <strain evidence="2 4">IC-006</strain>
        <strain evidence="3">IC-007</strain>
    </source>
</reference>
<dbReference type="KEGG" id="step:IC006_0753"/>
<keyword evidence="1" id="KW-0812">Transmembrane</keyword>
<feature type="transmembrane region" description="Helical" evidence="1">
    <location>
        <begin position="12"/>
        <end position="33"/>
    </location>
</feature>
<evidence type="ECO:0000313" key="5">
    <source>
        <dbReference type="Proteomes" id="UP000325030"/>
    </source>
</evidence>
<sequence length="38" mass="4119">MRNEKKMKAISTLVVVIIVIAVIAAATGLFLIYDRVSA</sequence>
<organism evidence="2 4">
    <name type="scientific">Sulfuracidifex tepidarius</name>
    <dbReference type="NCBI Taxonomy" id="1294262"/>
    <lineage>
        <taxon>Archaea</taxon>
        <taxon>Thermoproteota</taxon>
        <taxon>Thermoprotei</taxon>
        <taxon>Sulfolobales</taxon>
        <taxon>Sulfolobaceae</taxon>
        <taxon>Sulfuracidifex</taxon>
    </lineage>
</organism>
<evidence type="ECO:0000256" key="1">
    <source>
        <dbReference type="SAM" id="Phobius"/>
    </source>
</evidence>
<dbReference type="Proteomes" id="UP000322983">
    <property type="component" value="Chromosome"/>
</dbReference>
<accession>A0A510E169</accession>
<evidence type="ECO:0000313" key="4">
    <source>
        <dbReference type="Proteomes" id="UP000322983"/>
    </source>
</evidence>
<dbReference type="Proteomes" id="UP000325030">
    <property type="component" value="Chromosome"/>
</dbReference>
<keyword evidence="4" id="KW-1185">Reference proteome</keyword>
<dbReference type="STRING" id="1294262.GCA_001316085_02818"/>
<evidence type="ECO:0000313" key="2">
    <source>
        <dbReference type="EMBL" id="BBG23469.1"/>
    </source>
</evidence>
<accession>A0A510DTH2</accession>
<proteinExistence type="predicted"/>